<evidence type="ECO:0000313" key="4">
    <source>
        <dbReference type="EMBL" id="PNH02366.1"/>
    </source>
</evidence>
<evidence type="ECO:0000313" key="5">
    <source>
        <dbReference type="Proteomes" id="UP000236333"/>
    </source>
</evidence>
<comment type="caution">
    <text evidence="4">The sequence shown here is derived from an EMBL/GenBank/DDBJ whole genome shotgun (WGS) entry which is preliminary data.</text>
</comment>
<reference evidence="4 5" key="1">
    <citation type="journal article" date="2017" name="Mol. Biol. Evol.">
        <title>The 4-celled Tetrabaena socialis nuclear genome reveals the essential components for genetic control of cell number at the origin of multicellularity in the volvocine lineage.</title>
        <authorList>
            <person name="Featherston J."/>
            <person name="Arakaki Y."/>
            <person name="Hanschen E.R."/>
            <person name="Ferris P.J."/>
            <person name="Michod R.E."/>
            <person name="Olson B.J.S.C."/>
            <person name="Nozaki H."/>
            <person name="Durand P.M."/>
        </authorList>
    </citation>
    <scope>NUCLEOTIDE SEQUENCE [LARGE SCALE GENOMIC DNA]</scope>
    <source>
        <strain evidence="4 5">NIES-571</strain>
    </source>
</reference>
<organism evidence="4 5">
    <name type="scientific">Tetrabaena socialis</name>
    <dbReference type="NCBI Taxonomy" id="47790"/>
    <lineage>
        <taxon>Eukaryota</taxon>
        <taxon>Viridiplantae</taxon>
        <taxon>Chlorophyta</taxon>
        <taxon>core chlorophytes</taxon>
        <taxon>Chlorophyceae</taxon>
        <taxon>CS clade</taxon>
        <taxon>Chlamydomonadales</taxon>
        <taxon>Tetrabaenaceae</taxon>
        <taxon>Tetrabaena</taxon>
    </lineage>
</organism>
<evidence type="ECO:0000259" key="3">
    <source>
        <dbReference type="Pfam" id="PF03159"/>
    </source>
</evidence>
<dbReference type="GO" id="GO:0005634">
    <property type="term" value="C:nucleus"/>
    <property type="evidence" value="ECO:0007669"/>
    <property type="project" value="TreeGrafter"/>
</dbReference>
<dbReference type="Gene3D" id="3.40.50.12390">
    <property type="match status" value="1"/>
</dbReference>
<keyword evidence="5" id="KW-1185">Reference proteome</keyword>
<dbReference type="Pfam" id="PF03159">
    <property type="entry name" value="XRN_N"/>
    <property type="match status" value="1"/>
</dbReference>
<dbReference type="PANTHER" id="PTHR12341">
    <property type="entry name" value="5'-&gt;3' EXORIBONUCLEASE"/>
    <property type="match status" value="1"/>
</dbReference>
<feature type="compositionally biased region" description="Low complexity" evidence="2">
    <location>
        <begin position="112"/>
        <end position="138"/>
    </location>
</feature>
<gene>
    <name evidence="4" type="ORF">TSOC_011661</name>
</gene>
<dbReference type="InterPro" id="IPR004859">
    <property type="entry name" value="Xrn1_N"/>
</dbReference>
<dbReference type="InterPro" id="IPR027073">
    <property type="entry name" value="5_3_exoribonuclease"/>
</dbReference>
<dbReference type="GO" id="GO:0003723">
    <property type="term" value="F:RNA binding"/>
    <property type="evidence" value="ECO:0007669"/>
    <property type="project" value="TreeGrafter"/>
</dbReference>
<sequence length="138" mass="15847">MGIPGFNVWFAGEHKNAYVPLGKVRVDHLYIDLNSVLHNVMRKAKNHNHFHKLLHKRLHGILDATCPTKSVMLAVDGPAPLAKLLTQRDRRKVSKFIMKVVEREQQRELELQEQGQGQQADQEQQQQQQGQQGQQQQG</sequence>
<evidence type="ECO:0000256" key="2">
    <source>
        <dbReference type="SAM" id="MobiDB-lite"/>
    </source>
</evidence>
<dbReference type="EMBL" id="PGGS01000668">
    <property type="protein sequence ID" value="PNH02366.1"/>
    <property type="molecule type" value="Genomic_DNA"/>
</dbReference>
<dbReference type="OrthoDB" id="372487at2759"/>
<dbReference type="GO" id="GO:0004534">
    <property type="term" value="F:5'-3' RNA exonuclease activity"/>
    <property type="evidence" value="ECO:0007669"/>
    <property type="project" value="TreeGrafter"/>
</dbReference>
<proteinExistence type="inferred from homology"/>
<evidence type="ECO:0000256" key="1">
    <source>
        <dbReference type="ARBA" id="ARBA00038299"/>
    </source>
</evidence>
<accession>A0A2J7ZQ31</accession>
<dbReference type="Proteomes" id="UP000236333">
    <property type="component" value="Unassembled WGS sequence"/>
</dbReference>
<dbReference type="PANTHER" id="PTHR12341:SF7">
    <property type="entry name" value="5'-3' EXORIBONUCLEASE 1"/>
    <property type="match status" value="1"/>
</dbReference>
<feature type="region of interest" description="Disordered" evidence="2">
    <location>
        <begin position="108"/>
        <end position="138"/>
    </location>
</feature>
<name>A0A2J7ZQ31_9CHLO</name>
<dbReference type="GO" id="GO:0000956">
    <property type="term" value="P:nuclear-transcribed mRNA catabolic process"/>
    <property type="evidence" value="ECO:0007669"/>
    <property type="project" value="TreeGrafter"/>
</dbReference>
<protein>
    <recommendedName>
        <fullName evidence="3">Xrn1 N-terminal domain-containing protein</fullName>
    </recommendedName>
</protein>
<comment type="similarity">
    <text evidence="1">Belongs to the 5'-3' exonuclease family.</text>
</comment>
<feature type="domain" description="Xrn1 N-terminal" evidence="3">
    <location>
        <begin position="1"/>
        <end position="123"/>
    </location>
</feature>
<dbReference type="AlphaFoldDB" id="A0A2J7ZQ31"/>